<dbReference type="AlphaFoldDB" id="A0AAN7DEN9"/>
<evidence type="ECO:0000313" key="2">
    <source>
        <dbReference type="Proteomes" id="UP001304243"/>
    </source>
</evidence>
<proteinExistence type="predicted"/>
<comment type="caution">
    <text evidence="1">The sequence shown here is derived from an EMBL/GenBank/DDBJ whole genome shotgun (WGS) entry which is preliminary data.</text>
</comment>
<sequence>MPNAITVEKFGVGMRLDYRSTQQEVSALIATVVEDALGQFQRNTDKFKALTQIKSKHGALRGADVVEEEALFTHENGTLNYRLDAKARVSWIKVHHLNMHAVVLSITVLLAYTVYRLAKLSSQWISTSSSKAKLNVAWYLYLWNKIMHRNVWKLSYTAYQCIIGCKMFFG</sequence>
<dbReference type="EMBL" id="JASEJX010000016">
    <property type="protein sequence ID" value="KAK4513371.1"/>
    <property type="molecule type" value="Genomic_DNA"/>
</dbReference>
<reference evidence="1 2" key="1">
    <citation type="submission" date="2022-11" db="EMBL/GenBank/DDBJ databases">
        <title>Mucor velutinosus strain NIH1002 WGS.</title>
        <authorList>
            <person name="Subramanian P."/>
            <person name="Mullikin J.C."/>
            <person name="Segre J.A."/>
            <person name="Zelazny A.M."/>
        </authorList>
    </citation>
    <scope>NUCLEOTIDE SEQUENCE [LARGE SCALE GENOMIC DNA]</scope>
    <source>
        <strain evidence="1 2">NIH1002</strain>
    </source>
</reference>
<name>A0AAN7DEN9_9FUNG</name>
<dbReference type="RefSeq" id="XP_064680037.1">
    <property type="nucleotide sequence ID" value="XM_064824660.1"/>
</dbReference>
<gene>
    <name evidence="1" type="ORF">ATC70_005368</name>
</gene>
<evidence type="ECO:0000313" key="1">
    <source>
        <dbReference type="EMBL" id="KAK4513371.1"/>
    </source>
</evidence>
<dbReference type="GeneID" id="89949054"/>
<dbReference type="Proteomes" id="UP001304243">
    <property type="component" value="Unassembled WGS sequence"/>
</dbReference>
<accession>A0AAN7DEN9</accession>
<keyword evidence="2" id="KW-1185">Reference proteome</keyword>
<organism evidence="1 2">
    <name type="scientific">Mucor velutinosus</name>
    <dbReference type="NCBI Taxonomy" id="708070"/>
    <lineage>
        <taxon>Eukaryota</taxon>
        <taxon>Fungi</taxon>
        <taxon>Fungi incertae sedis</taxon>
        <taxon>Mucoromycota</taxon>
        <taxon>Mucoromycotina</taxon>
        <taxon>Mucoromycetes</taxon>
        <taxon>Mucorales</taxon>
        <taxon>Mucorineae</taxon>
        <taxon>Mucoraceae</taxon>
        <taxon>Mucor</taxon>
    </lineage>
</organism>
<protein>
    <submittedName>
        <fullName evidence="1">Uncharacterized protein</fullName>
    </submittedName>
</protein>